<dbReference type="Gene3D" id="3.40.50.12780">
    <property type="entry name" value="N-terminal domain of ligase-like"/>
    <property type="match status" value="1"/>
</dbReference>
<sequence length="465" mass="53983">MGNRIAKDMINLSPPVIRVPFEFAWGVIPANIKYGKEYRRSENLLKESQWWEYKQHDEYQIFKLKELLEYAYRHVPYYQELFKSINFSPDTFHDLDDIQKIPFSDKNIVNGAGKRMVSDLYKDKDIAVSTTGGTSGIQTRFYNEKGAYGKRELPYINSIWGRIGYVRGKSKLARLRNEILPKGKLWSYDYKNKELIIDSYHLSDENIELILNKLSNWKVEFLHTYPSAALVLCDYLKRMRKEGIVSLKGVLVTSENIYEGQKEEIEKYLGARCFTFYGHSEGAGIAGWCEKSDFYHINTEYGYLELIDENGQVITEPNKMGEIVCTGFNNKVSPFIRYRTGDYSSYCDVQSCPCGRHYKLLNDIKGRWLQEYFIGKKGNKISMASVNMHNGIFDHVRNYQFVQNQVGECIIKIVKDIEYGEEDELKILEELGAKVGDSLSIKIDYVNEISRTKAGKQRFIISNIK</sequence>
<keyword evidence="2" id="KW-1185">Reference proteome</keyword>
<dbReference type="GO" id="GO:0016874">
    <property type="term" value="F:ligase activity"/>
    <property type="evidence" value="ECO:0007669"/>
    <property type="project" value="UniProtKB-KW"/>
</dbReference>
<dbReference type="SUPFAM" id="SSF56801">
    <property type="entry name" value="Acetyl-CoA synthetase-like"/>
    <property type="match status" value="1"/>
</dbReference>
<keyword evidence="1" id="KW-0436">Ligase</keyword>
<evidence type="ECO:0000313" key="1">
    <source>
        <dbReference type="EMBL" id="RRK32592.1"/>
    </source>
</evidence>
<organism evidence="1 2">
    <name type="scientific">Schaedlerella arabinosiphila</name>
    <dbReference type="NCBI Taxonomy" id="2044587"/>
    <lineage>
        <taxon>Bacteria</taxon>
        <taxon>Bacillati</taxon>
        <taxon>Bacillota</taxon>
        <taxon>Clostridia</taxon>
        <taxon>Lachnospirales</taxon>
        <taxon>Lachnospiraceae</taxon>
        <taxon>Schaedlerella</taxon>
    </lineage>
</organism>
<evidence type="ECO:0000313" key="2">
    <source>
        <dbReference type="Proteomes" id="UP000274920"/>
    </source>
</evidence>
<comment type="caution">
    <text evidence="1">The sequence shown here is derived from an EMBL/GenBank/DDBJ whole genome shotgun (WGS) entry which is preliminary data.</text>
</comment>
<dbReference type="EMBL" id="RHJS01000002">
    <property type="protein sequence ID" value="RRK32592.1"/>
    <property type="molecule type" value="Genomic_DNA"/>
</dbReference>
<protein>
    <submittedName>
        <fullName evidence="1">Phenylacetate--CoA ligase family protein</fullName>
    </submittedName>
</protein>
<dbReference type="InterPro" id="IPR053158">
    <property type="entry name" value="CapK_Type1_Caps_Biosynth"/>
</dbReference>
<proteinExistence type="predicted"/>
<dbReference type="AlphaFoldDB" id="A0A3R8JNS4"/>
<dbReference type="Proteomes" id="UP000274920">
    <property type="component" value="Unassembled WGS sequence"/>
</dbReference>
<reference evidence="1" key="1">
    <citation type="submission" date="2018-10" db="EMBL/GenBank/DDBJ databases">
        <title>Schaedlerella arabinophila gen. nov. sp. nov., isolated from the mouse intestinal tract and comparative analysis with the genome of the closely related altered Schaedler flora strain ASF502.</title>
        <authorList>
            <person name="Miyake S."/>
            <person name="Soh M."/>
            <person name="Seedorf H."/>
        </authorList>
    </citation>
    <scope>NUCLEOTIDE SEQUENCE [LARGE SCALE GENOMIC DNA]</scope>
    <source>
        <strain evidence="1">DSM 106076</strain>
    </source>
</reference>
<dbReference type="InterPro" id="IPR042099">
    <property type="entry name" value="ANL_N_sf"/>
</dbReference>
<name>A0A3R8JNS4_9FIRM</name>
<gene>
    <name evidence="1" type="ORF">EBB54_15440</name>
</gene>
<accession>A0A3R8JNS4</accession>
<dbReference type="PANTHER" id="PTHR36932:SF1">
    <property type="entry name" value="CAPSULAR POLYSACCHARIDE BIOSYNTHESIS PROTEIN"/>
    <property type="match status" value="1"/>
</dbReference>
<dbReference type="PANTHER" id="PTHR36932">
    <property type="entry name" value="CAPSULAR POLYSACCHARIDE BIOSYNTHESIS PROTEIN"/>
    <property type="match status" value="1"/>
</dbReference>